<evidence type="ECO:0000313" key="1">
    <source>
        <dbReference type="EMBL" id="KFI88123.1"/>
    </source>
</evidence>
<name>A0A087CXX3_9BIFI</name>
<organism evidence="1 2">
    <name type="scientific">Bifidobacterium pullorum subsp. saeculare DSM 6531 = LMG 14934</name>
    <dbReference type="NCBI Taxonomy" id="1437611"/>
    <lineage>
        <taxon>Bacteria</taxon>
        <taxon>Bacillati</taxon>
        <taxon>Actinomycetota</taxon>
        <taxon>Actinomycetes</taxon>
        <taxon>Bifidobacteriales</taxon>
        <taxon>Bifidobacteriaceae</taxon>
        <taxon>Bifidobacterium</taxon>
    </lineage>
</organism>
<dbReference type="AlphaFoldDB" id="A0A087CXX3"/>
<protein>
    <submittedName>
        <fullName evidence="1">Uncharacterized protein</fullName>
    </submittedName>
</protein>
<proteinExistence type="predicted"/>
<dbReference type="EMBL" id="JGZM01000003">
    <property type="protein sequence ID" value="KFI88123.1"/>
    <property type="molecule type" value="Genomic_DNA"/>
</dbReference>
<accession>A0A087CXX3</accession>
<reference evidence="1 2" key="1">
    <citation type="submission" date="2014-03" db="EMBL/GenBank/DDBJ databases">
        <title>Genomics of Bifidobacteria.</title>
        <authorList>
            <person name="Ventura M."/>
            <person name="Milani C."/>
            <person name="Lugli G.A."/>
        </authorList>
    </citation>
    <scope>NUCLEOTIDE SEQUENCE [LARGE SCALE GENOMIC DNA]</scope>
    <source>
        <strain evidence="1 2">LMG 14934</strain>
    </source>
</reference>
<dbReference type="Proteomes" id="UP000029040">
    <property type="component" value="Unassembled WGS sequence"/>
</dbReference>
<gene>
    <name evidence="1" type="ORF">BSAE_1758</name>
</gene>
<sequence length="85" mass="10096">MRFVCIIYDLSRPNSDTIFIVIKRTCIYFFKYPFSSNGSTLNHFFQSGRNNIMFNNNIFFFPVFPNTLKPSFNSRKQFNRSTVLS</sequence>
<evidence type="ECO:0000313" key="2">
    <source>
        <dbReference type="Proteomes" id="UP000029040"/>
    </source>
</evidence>
<comment type="caution">
    <text evidence="1">The sequence shown here is derived from an EMBL/GenBank/DDBJ whole genome shotgun (WGS) entry which is preliminary data.</text>
</comment>